<gene>
    <name evidence="1" type="ORF">RRG08_041448</name>
</gene>
<proteinExistence type="predicted"/>
<accession>A0AAE0Z1A3</accession>
<dbReference type="Proteomes" id="UP001283361">
    <property type="component" value="Unassembled WGS sequence"/>
</dbReference>
<protein>
    <submittedName>
        <fullName evidence="1">Uncharacterized protein</fullName>
    </submittedName>
</protein>
<comment type="caution">
    <text evidence="1">The sequence shown here is derived from an EMBL/GenBank/DDBJ whole genome shotgun (WGS) entry which is preliminary data.</text>
</comment>
<sequence>MDILLSAIMYFQASNSSMYLTSYVSGENLVVTSLAVNSTVFVGSTSKTMFLSIPRTEPIDKPALFSQTQQFVHTPRRASDTHHYTDRNNDTDCCGRARGRVLELSDVEGGAKV</sequence>
<dbReference type="AlphaFoldDB" id="A0AAE0Z1A3"/>
<organism evidence="1 2">
    <name type="scientific">Elysia crispata</name>
    <name type="common">lettuce slug</name>
    <dbReference type="NCBI Taxonomy" id="231223"/>
    <lineage>
        <taxon>Eukaryota</taxon>
        <taxon>Metazoa</taxon>
        <taxon>Spiralia</taxon>
        <taxon>Lophotrochozoa</taxon>
        <taxon>Mollusca</taxon>
        <taxon>Gastropoda</taxon>
        <taxon>Heterobranchia</taxon>
        <taxon>Euthyneura</taxon>
        <taxon>Panpulmonata</taxon>
        <taxon>Sacoglossa</taxon>
        <taxon>Placobranchoidea</taxon>
        <taxon>Plakobranchidae</taxon>
        <taxon>Elysia</taxon>
    </lineage>
</organism>
<name>A0AAE0Z1A3_9GAST</name>
<keyword evidence="2" id="KW-1185">Reference proteome</keyword>
<dbReference type="EMBL" id="JAWDGP010004954">
    <property type="protein sequence ID" value="KAK3760750.1"/>
    <property type="molecule type" value="Genomic_DNA"/>
</dbReference>
<reference evidence="1" key="1">
    <citation type="journal article" date="2023" name="G3 (Bethesda)">
        <title>A reference genome for the long-term kleptoplast-retaining sea slug Elysia crispata morphotype clarki.</title>
        <authorList>
            <person name="Eastman K.E."/>
            <person name="Pendleton A.L."/>
            <person name="Shaikh M.A."/>
            <person name="Suttiyut T."/>
            <person name="Ogas R."/>
            <person name="Tomko P."/>
            <person name="Gavelis G."/>
            <person name="Widhalm J.R."/>
            <person name="Wisecaver J.H."/>
        </authorList>
    </citation>
    <scope>NUCLEOTIDE SEQUENCE</scope>
    <source>
        <strain evidence="1">ECLA1</strain>
    </source>
</reference>
<evidence type="ECO:0000313" key="1">
    <source>
        <dbReference type="EMBL" id="KAK3760750.1"/>
    </source>
</evidence>
<evidence type="ECO:0000313" key="2">
    <source>
        <dbReference type="Proteomes" id="UP001283361"/>
    </source>
</evidence>